<evidence type="ECO:0000256" key="1">
    <source>
        <dbReference type="ARBA" id="ARBA00001933"/>
    </source>
</evidence>
<dbReference type="InterPro" id="IPR004838">
    <property type="entry name" value="NHTrfase_class1_PyrdxlP-BS"/>
</dbReference>
<dbReference type="NCBIfam" id="NF006756">
    <property type="entry name" value="PRK09276.1"/>
    <property type="match status" value="1"/>
</dbReference>
<gene>
    <name evidence="6" type="ORF">AMJ39_02165</name>
</gene>
<dbReference type="PANTHER" id="PTHR42832">
    <property type="entry name" value="AMINO ACID AMINOTRANSFERASE"/>
    <property type="match status" value="1"/>
</dbReference>
<dbReference type="AlphaFoldDB" id="A0A0S7WV02"/>
<evidence type="ECO:0000256" key="4">
    <source>
        <dbReference type="RuleBase" id="RU000481"/>
    </source>
</evidence>
<organism evidence="6 7">
    <name type="scientific">candidate division TA06 bacterium DG_24</name>
    <dbReference type="NCBI Taxonomy" id="1703770"/>
    <lineage>
        <taxon>Bacteria</taxon>
        <taxon>Bacteria division TA06</taxon>
    </lineage>
</organism>
<dbReference type="InterPro" id="IPR004839">
    <property type="entry name" value="Aminotransferase_I/II_large"/>
</dbReference>
<dbReference type="PANTHER" id="PTHR42832:SF3">
    <property type="entry name" value="L-GLUTAMINE--4-(METHYLSULFANYL)-2-OXOBUTANOATE AMINOTRANSFERASE"/>
    <property type="match status" value="1"/>
</dbReference>
<comment type="cofactor">
    <cofactor evidence="1 4">
        <name>pyridoxal 5'-phosphate</name>
        <dbReference type="ChEBI" id="CHEBI:597326"/>
    </cofactor>
</comment>
<evidence type="ECO:0000256" key="2">
    <source>
        <dbReference type="ARBA" id="ARBA00022576"/>
    </source>
</evidence>
<dbReference type="STRING" id="1703770.AMJ39_02165"/>
<evidence type="ECO:0000313" key="7">
    <source>
        <dbReference type="Proteomes" id="UP000052008"/>
    </source>
</evidence>
<protein>
    <recommendedName>
        <fullName evidence="4">Aminotransferase</fullName>
        <ecNumber evidence="4">2.6.1.-</ecNumber>
    </recommendedName>
</protein>
<dbReference type="EMBL" id="LIZS01000008">
    <property type="protein sequence ID" value="KPJ54021.1"/>
    <property type="molecule type" value="Genomic_DNA"/>
</dbReference>
<dbReference type="GO" id="GO:0030170">
    <property type="term" value="F:pyridoxal phosphate binding"/>
    <property type="evidence" value="ECO:0007669"/>
    <property type="project" value="InterPro"/>
</dbReference>
<dbReference type="GO" id="GO:0008483">
    <property type="term" value="F:transaminase activity"/>
    <property type="evidence" value="ECO:0007669"/>
    <property type="project" value="UniProtKB-KW"/>
</dbReference>
<evidence type="ECO:0000313" key="6">
    <source>
        <dbReference type="EMBL" id="KPJ54021.1"/>
    </source>
</evidence>
<dbReference type="CDD" id="cd00609">
    <property type="entry name" value="AAT_like"/>
    <property type="match status" value="1"/>
</dbReference>
<feature type="domain" description="Aminotransferase class I/classII large" evidence="5">
    <location>
        <begin position="25"/>
        <end position="375"/>
    </location>
</feature>
<dbReference type="EC" id="2.6.1.-" evidence="4"/>
<dbReference type="Gene3D" id="3.40.640.10">
    <property type="entry name" value="Type I PLP-dependent aspartate aminotransferase-like (Major domain)"/>
    <property type="match status" value="1"/>
</dbReference>
<name>A0A0S7WV02_UNCT6</name>
<dbReference type="InterPro" id="IPR015424">
    <property type="entry name" value="PyrdxlP-dep_Trfase"/>
</dbReference>
<reference evidence="6 7" key="1">
    <citation type="journal article" date="2015" name="Microbiome">
        <title>Genomic resolution of linkages in carbon, nitrogen, and sulfur cycling among widespread estuary sediment bacteria.</title>
        <authorList>
            <person name="Baker B.J."/>
            <person name="Lazar C.S."/>
            <person name="Teske A.P."/>
            <person name="Dick G.J."/>
        </authorList>
    </citation>
    <scope>NUCLEOTIDE SEQUENCE [LARGE SCALE GENOMIC DNA]</scope>
    <source>
        <strain evidence="6">DG_24</strain>
    </source>
</reference>
<dbReference type="InterPro" id="IPR015421">
    <property type="entry name" value="PyrdxlP-dep_Trfase_major"/>
</dbReference>
<evidence type="ECO:0000256" key="3">
    <source>
        <dbReference type="ARBA" id="ARBA00022679"/>
    </source>
</evidence>
<comment type="caution">
    <text evidence="6">The sequence shown here is derived from an EMBL/GenBank/DDBJ whole genome shotgun (WGS) entry which is preliminary data.</text>
</comment>
<accession>A0A0S7WV02</accession>
<evidence type="ECO:0000259" key="5">
    <source>
        <dbReference type="Pfam" id="PF00155"/>
    </source>
</evidence>
<dbReference type="SUPFAM" id="SSF53383">
    <property type="entry name" value="PLP-dependent transferases"/>
    <property type="match status" value="1"/>
</dbReference>
<dbReference type="InterPro" id="IPR050881">
    <property type="entry name" value="LL-DAP_aminotransferase"/>
</dbReference>
<dbReference type="PROSITE" id="PS00105">
    <property type="entry name" value="AA_TRANSFER_CLASS_1"/>
    <property type="match status" value="1"/>
</dbReference>
<dbReference type="Gene3D" id="3.90.1150.10">
    <property type="entry name" value="Aspartate Aminotransferase, domain 1"/>
    <property type="match status" value="1"/>
</dbReference>
<keyword evidence="3 4" id="KW-0808">Transferase</keyword>
<dbReference type="Proteomes" id="UP000052008">
    <property type="component" value="Unassembled WGS sequence"/>
</dbReference>
<dbReference type="PATRIC" id="fig|1703770.3.peg.671"/>
<sequence>MDLLPPYLYAELDRLEAETRARGIDIISFGVGDPDLPTPPHIVDSICAAAQDPANHRYPTYDGLLDFRRAVADWYQQRFGVGLDPEHEVLTLIGAKEGIGHLLWAVVEPGDLVLVPDPAYPVYHSQVVLAGATPVPVPLRAEHDFLADLDSLDSGIADRARLIVLNYPNNPTGASASLDFFHRVLDFALRHQCLLVNDCVYSELYLDGNPPPSLLAVDGAKEAAVELHSLSKTYNMTGWRLGFAVGNREILNSLLSVKKNCDSGAPQAIQRGGITALRGPQGCVEELRATYRRRRDLAVQAFSRAGWSITPSPATFYLWAEVPPGYDSSTWAGWLLERTGIVVTPGQGFGEYGEGYVRLALTLGEERIAEAAERVARAGSFAAHGRPNIR</sequence>
<dbReference type="InterPro" id="IPR015422">
    <property type="entry name" value="PyrdxlP-dep_Trfase_small"/>
</dbReference>
<comment type="similarity">
    <text evidence="4">Belongs to the class-I pyridoxal-phosphate-dependent aminotransferase family.</text>
</comment>
<dbReference type="Pfam" id="PF00155">
    <property type="entry name" value="Aminotran_1_2"/>
    <property type="match status" value="1"/>
</dbReference>
<proteinExistence type="inferred from homology"/>
<keyword evidence="2 4" id="KW-0032">Aminotransferase</keyword>